<name>A0A098BWP6_9NOCA</name>
<organism evidence="2 3">
    <name type="scientific">Rhodococcus ruber</name>
    <dbReference type="NCBI Taxonomy" id="1830"/>
    <lineage>
        <taxon>Bacteria</taxon>
        <taxon>Bacillati</taxon>
        <taxon>Actinomycetota</taxon>
        <taxon>Actinomycetes</taxon>
        <taxon>Mycobacteriales</taxon>
        <taxon>Nocardiaceae</taxon>
        <taxon>Rhodococcus</taxon>
    </lineage>
</organism>
<evidence type="ECO:0000256" key="1">
    <source>
        <dbReference type="SAM" id="MobiDB-lite"/>
    </source>
</evidence>
<dbReference type="EMBL" id="CCSD01000109">
    <property type="protein sequence ID" value="CDZ92141.1"/>
    <property type="molecule type" value="Genomic_DNA"/>
</dbReference>
<accession>A0A098BWP6</accession>
<reference evidence="2 3" key="1">
    <citation type="journal article" date="2014" name="Genome Announc.">
        <title>Draft Genome Sequence of Propane- and Butane-Oxidizing Actinobacterium Rhodococcus ruber IEGM 231.</title>
        <authorList>
            <person name="Ivshina I.B."/>
            <person name="Kuyukina M.S."/>
            <person name="Krivoruchko A.V."/>
            <person name="Barbe V."/>
            <person name="Fischer C."/>
        </authorList>
    </citation>
    <scope>NUCLEOTIDE SEQUENCE [LARGE SCALE GENOMIC DNA]</scope>
</reference>
<proteinExistence type="predicted"/>
<feature type="region of interest" description="Disordered" evidence="1">
    <location>
        <begin position="151"/>
        <end position="182"/>
    </location>
</feature>
<sequence length="182" mass="20066">MGVLAVRARPELQLRVVPHGELRWHRSRHVRVPPVQARARPSRPGLGGPMRAGWCEPGTAIVAGPSLPEAPDLFLGWAFQVKRRWGRAVVIDEDDREWHGGVTVIPPGEYRLCTAVQGLVRYPAARLQQPLSPVPEPRHIGFVWPTGIPGRVAGRSSPTNEKDTLGVYRTRPSRTESGAFSS</sequence>
<gene>
    <name evidence="2" type="ORF">RHRU231_930020</name>
</gene>
<protein>
    <submittedName>
        <fullName evidence="2">Uncharacterized protein</fullName>
    </submittedName>
</protein>
<dbReference type="Proteomes" id="UP000042997">
    <property type="component" value="Unassembled WGS sequence"/>
</dbReference>
<evidence type="ECO:0000313" key="2">
    <source>
        <dbReference type="EMBL" id="CDZ92141.1"/>
    </source>
</evidence>
<evidence type="ECO:0000313" key="3">
    <source>
        <dbReference type="Proteomes" id="UP000042997"/>
    </source>
</evidence>
<dbReference type="AlphaFoldDB" id="A0A098BWP6"/>